<comment type="caution">
    <text evidence="2">The sequence shown here is derived from an EMBL/GenBank/DDBJ whole genome shotgun (WGS) entry which is preliminary data.</text>
</comment>
<evidence type="ECO:0000259" key="1">
    <source>
        <dbReference type="Pfam" id="PF00753"/>
    </source>
</evidence>
<dbReference type="InterPro" id="IPR036866">
    <property type="entry name" value="RibonucZ/Hydroxyglut_hydro"/>
</dbReference>
<evidence type="ECO:0000313" key="3">
    <source>
        <dbReference type="Proteomes" id="UP000613452"/>
    </source>
</evidence>
<dbReference type="Pfam" id="PF00753">
    <property type="entry name" value="Lactamase_B"/>
    <property type="match status" value="1"/>
</dbReference>
<feature type="domain" description="Metallo-beta-lactamase" evidence="1">
    <location>
        <begin position="14"/>
        <end position="115"/>
    </location>
</feature>
<organism evidence="2 3">
    <name type="scientific">Bacillus cereus</name>
    <dbReference type="NCBI Taxonomy" id="1396"/>
    <lineage>
        <taxon>Bacteria</taxon>
        <taxon>Bacillati</taxon>
        <taxon>Bacillota</taxon>
        <taxon>Bacilli</taxon>
        <taxon>Bacillales</taxon>
        <taxon>Bacillaceae</taxon>
        <taxon>Bacillus</taxon>
        <taxon>Bacillus cereus group</taxon>
    </lineage>
</organism>
<protein>
    <submittedName>
        <fullName evidence="2">MBL fold metallo-hydrolase</fullName>
    </submittedName>
</protein>
<accession>A0ABD4LKC6</accession>
<dbReference type="Gene3D" id="3.60.15.10">
    <property type="entry name" value="Ribonuclease Z/Hydroxyacylglutathione hydrolase-like"/>
    <property type="match status" value="1"/>
</dbReference>
<dbReference type="InterPro" id="IPR001279">
    <property type="entry name" value="Metallo-B-lactamas"/>
</dbReference>
<name>A0ABD4LKC6_BACCE</name>
<dbReference type="EMBL" id="JAEFBZ010000001">
    <property type="protein sequence ID" value="MBK1610134.1"/>
    <property type="molecule type" value="Genomic_DNA"/>
</dbReference>
<dbReference type="SUPFAM" id="SSF56281">
    <property type="entry name" value="Metallo-hydrolase/oxidoreductase"/>
    <property type="match status" value="1"/>
</dbReference>
<gene>
    <name evidence="2" type="ORF">JCR31_19735</name>
</gene>
<dbReference type="Proteomes" id="UP000613452">
    <property type="component" value="Unassembled WGS sequence"/>
</dbReference>
<proteinExistence type="predicted"/>
<sequence length="405" mass="46236">MKRVFVEVFPASYGDCMLLRIEEPGAKAKNILIDCGLAKTYKKFLKPRLKELKKMGEEIDLLIITHVDADHITGAINLLKENGSNQYSKIIKINEIWHNSFKNLYRDIQDESLNKVDLSILNNIRVETQHLDEDEELEAQDISVNQGSHFASLILKGGYSWNSSFGNQSIFIKDFNPITIMDDIKVTLLSPTYDALEKLKNYWEKELRSKGYDKLIQNHSIFEDIFEGILLEENESTGEEAEDIASAKFNIDKLSNERFFPDESVTNGSSIVILLEIGQKKLLFMGDTHSDVLESTIKHLPPKVLKNLDLVKISHHGSKYNNGLSLYNLLSSKKYLITTDGSQHGHPHLETLARIIKSNEMTKKSLVFNYPLEKIAPILDKTLMEEHGYEVVINEKEQVLIIEID</sequence>
<reference evidence="2 3" key="1">
    <citation type="submission" date="2020-12" db="EMBL/GenBank/DDBJ databases">
        <title>Genome assembly for a thermostable protease producing Bacillus cereus MAKP1 strain isolated from chicken gut.</title>
        <authorList>
            <person name="Malaviya A."/>
        </authorList>
    </citation>
    <scope>NUCLEOTIDE SEQUENCE [LARGE SCALE GENOMIC DNA]</scope>
    <source>
        <strain evidence="2 3">MAKP1</strain>
    </source>
</reference>
<dbReference type="RefSeq" id="WP_052494327.1">
    <property type="nucleotide sequence ID" value="NZ_AP022934.1"/>
</dbReference>
<dbReference type="AlphaFoldDB" id="A0ABD4LKC6"/>
<dbReference type="InterPro" id="IPR052159">
    <property type="entry name" value="Competence_DNA_uptake"/>
</dbReference>
<evidence type="ECO:0000313" key="2">
    <source>
        <dbReference type="EMBL" id="MBK1610134.1"/>
    </source>
</evidence>
<dbReference type="PANTHER" id="PTHR30619">
    <property type="entry name" value="DNA INTERNALIZATION/COMPETENCE PROTEIN COMEC/REC2"/>
    <property type="match status" value="1"/>
</dbReference>
<dbReference type="PANTHER" id="PTHR30619:SF1">
    <property type="entry name" value="RECOMBINATION PROTEIN 2"/>
    <property type="match status" value="1"/>
</dbReference>